<keyword evidence="5" id="KW-0378">Hydrolase</keyword>
<comment type="similarity">
    <text evidence="2">Belongs to the peptidase U48 family.</text>
</comment>
<accession>A0A1D2ADM2</accession>
<name>A0A1D2ADM2_AUXPR</name>
<dbReference type="EMBL" id="GDKF01001421">
    <property type="protein sequence ID" value="JAT77201.1"/>
    <property type="molecule type" value="Transcribed_RNA"/>
</dbReference>
<keyword evidence="6" id="KW-0256">Endoplasmic reticulum</keyword>
<keyword evidence="7 11" id="KW-1133">Transmembrane helix</keyword>
<evidence type="ECO:0000256" key="6">
    <source>
        <dbReference type="ARBA" id="ARBA00022824"/>
    </source>
</evidence>
<dbReference type="AlphaFoldDB" id="A0A1D2ADM2"/>
<feature type="transmembrane region" description="Helical" evidence="11">
    <location>
        <begin position="254"/>
        <end position="274"/>
    </location>
</feature>
<dbReference type="EC" id="3.4.26.1" evidence="10"/>
<dbReference type="InterPro" id="IPR039731">
    <property type="entry name" value="Rce1"/>
</dbReference>
<dbReference type="PANTHER" id="PTHR13046">
    <property type="entry name" value="PROTEASE U48 CAAX PRENYL PROTEASE RCE1"/>
    <property type="match status" value="1"/>
</dbReference>
<feature type="domain" description="CAAX prenyl protease 2/Lysostaphin resistance protein A-like" evidence="12">
    <location>
        <begin position="130"/>
        <end position="237"/>
    </location>
</feature>
<evidence type="ECO:0000256" key="8">
    <source>
        <dbReference type="ARBA" id="ARBA00023136"/>
    </source>
</evidence>
<feature type="transmembrane region" description="Helical" evidence="11">
    <location>
        <begin position="12"/>
        <end position="33"/>
    </location>
</feature>
<evidence type="ECO:0000313" key="13">
    <source>
        <dbReference type="EMBL" id="JAT77201.1"/>
    </source>
</evidence>
<keyword evidence="8 11" id="KW-0472">Membrane</keyword>
<evidence type="ECO:0000256" key="3">
    <source>
        <dbReference type="ARBA" id="ARBA00022670"/>
    </source>
</evidence>
<evidence type="ECO:0000256" key="1">
    <source>
        <dbReference type="ARBA" id="ARBA00004477"/>
    </source>
</evidence>
<evidence type="ECO:0000256" key="11">
    <source>
        <dbReference type="SAM" id="Phobius"/>
    </source>
</evidence>
<keyword evidence="4 11" id="KW-0812">Transmembrane</keyword>
<protein>
    <recommendedName>
        <fullName evidence="10">intramembrane prenyl-peptidase Rce1</fullName>
        <ecNumber evidence="10">3.4.26.1</ecNumber>
    </recommendedName>
</protein>
<gene>
    <name evidence="13" type="ORF">g.1124</name>
</gene>
<feature type="transmembrane region" description="Helical" evidence="11">
    <location>
        <begin position="79"/>
        <end position="105"/>
    </location>
</feature>
<keyword evidence="3" id="KW-0645">Protease</keyword>
<reference evidence="13" key="1">
    <citation type="submission" date="2015-08" db="EMBL/GenBank/DDBJ databases">
        <authorList>
            <person name="Babu N.S."/>
            <person name="Beckwith C.J."/>
            <person name="Beseler K.G."/>
            <person name="Brison A."/>
            <person name="Carone J.V."/>
            <person name="Caskin T.P."/>
            <person name="Diamond M."/>
            <person name="Durham M.E."/>
            <person name="Foxe J.M."/>
            <person name="Go M."/>
            <person name="Henderson B.A."/>
            <person name="Jones I.B."/>
            <person name="McGettigan J.A."/>
            <person name="Micheletti S.J."/>
            <person name="Nasrallah M.E."/>
            <person name="Ortiz D."/>
            <person name="Piller C.R."/>
            <person name="Privatt S.R."/>
            <person name="Schneider S.L."/>
            <person name="Sharp S."/>
            <person name="Smith T.C."/>
            <person name="Stanton J.D."/>
            <person name="Ullery H.E."/>
            <person name="Wilson R.J."/>
            <person name="Serrano M.G."/>
            <person name="Buck G."/>
            <person name="Lee V."/>
            <person name="Wang Y."/>
            <person name="Carvalho R."/>
            <person name="Voegtly L."/>
            <person name="Shi R."/>
            <person name="Duckworth R."/>
            <person name="Johnson A."/>
            <person name="Loviza R."/>
            <person name="Walstead R."/>
            <person name="Shah Z."/>
            <person name="Kiflezghi M."/>
            <person name="Wade K."/>
            <person name="Ball S.L."/>
            <person name="Bradley K.W."/>
            <person name="Asai D.J."/>
            <person name="Bowman C.A."/>
            <person name="Russell D.A."/>
            <person name="Pope W.H."/>
            <person name="Jacobs-Sera D."/>
            <person name="Hendrix R.W."/>
            <person name="Hatfull G.F."/>
        </authorList>
    </citation>
    <scope>NUCLEOTIDE SEQUENCE</scope>
</reference>
<evidence type="ECO:0000256" key="5">
    <source>
        <dbReference type="ARBA" id="ARBA00022801"/>
    </source>
</evidence>
<organism evidence="13">
    <name type="scientific">Auxenochlorella protothecoides</name>
    <name type="common">Green microalga</name>
    <name type="synonym">Chlorella protothecoides</name>
    <dbReference type="NCBI Taxonomy" id="3075"/>
    <lineage>
        <taxon>Eukaryota</taxon>
        <taxon>Viridiplantae</taxon>
        <taxon>Chlorophyta</taxon>
        <taxon>core chlorophytes</taxon>
        <taxon>Trebouxiophyceae</taxon>
        <taxon>Chlorellales</taxon>
        <taxon>Chlorellaceae</taxon>
        <taxon>Auxenochlorella</taxon>
    </lineage>
</organism>
<comment type="catalytic activity">
    <reaction evidence="9">
        <text>Hydrolyzes the peptide bond -P2-(S-farnesyl or geranylgeranyl)C-P1'-P2'-P3'-COOH where P1' and P2' are amino acids with aliphatic sidechains and P3' is any C-terminal residue.</text>
        <dbReference type="EC" id="3.4.26.1"/>
    </reaction>
</comment>
<evidence type="ECO:0000256" key="2">
    <source>
        <dbReference type="ARBA" id="ARBA00006897"/>
    </source>
</evidence>
<proteinExistence type="inferred from homology"/>
<evidence type="ECO:0000256" key="7">
    <source>
        <dbReference type="ARBA" id="ARBA00022989"/>
    </source>
</evidence>
<feature type="transmembrane region" description="Helical" evidence="11">
    <location>
        <begin position="196"/>
        <end position="219"/>
    </location>
</feature>
<dbReference type="GO" id="GO:0004222">
    <property type="term" value="F:metalloendopeptidase activity"/>
    <property type="evidence" value="ECO:0007669"/>
    <property type="project" value="InterPro"/>
</dbReference>
<dbReference type="GO" id="GO:0005789">
    <property type="term" value="C:endoplasmic reticulum membrane"/>
    <property type="evidence" value="ECO:0007669"/>
    <property type="project" value="UniProtKB-SubCell"/>
</dbReference>
<sequence>LTPIRYVMTSPGLHTAFAGCAYLVVYVLPLYVVRGPRDSPPVIKARLAATAITSALLTWVPIILAFSQSNGRLPRASEAAALLGLTAHGFWSSVAQGLGLTALLFAGPLAYRALGAVPAHGPPRHVSRRSALQVLRDLCLAPLSEELVFRASLLAFLRQRGLGAAAAVAASLALFAAAHVHHLVDRVWHGGHSVRVALRAAALQAAYTAAFGLHAAALWTAGRSVAGPVAAHLACNLAGLPPLGAMLRHRQAPLLLLLTVMGVAGWARSIAWLFRRHAW</sequence>
<feature type="non-terminal residue" evidence="13">
    <location>
        <position position="1"/>
    </location>
</feature>
<dbReference type="Pfam" id="PF02517">
    <property type="entry name" value="Rce1-like"/>
    <property type="match status" value="1"/>
</dbReference>
<dbReference type="InterPro" id="IPR003675">
    <property type="entry name" value="Rce1/LyrA-like_dom"/>
</dbReference>
<comment type="subcellular location">
    <subcellularLocation>
        <location evidence="1">Endoplasmic reticulum membrane</location>
        <topology evidence="1">Multi-pass membrane protein</topology>
    </subcellularLocation>
</comment>
<dbReference type="GO" id="GO:0071586">
    <property type="term" value="P:CAAX-box protein processing"/>
    <property type="evidence" value="ECO:0007669"/>
    <property type="project" value="InterPro"/>
</dbReference>
<evidence type="ECO:0000256" key="10">
    <source>
        <dbReference type="ARBA" id="ARBA00049729"/>
    </source>
</evidence>
<evidence type="ECO:0000259" key="12">
    <source>
        <dbReference type="Pfam" id="PF02517"/>
    </source>
</evidence>
<evidence type="ECO:0000256" key="9">
    <source>
        <dbReference type="ARBA" id="ARBA00047280"/>
    </source>
</evidence>
<feature type="transmembrane region" description="Helical" evidence="11">
    <location>
        <begin position="162"/>
        <end position="184"/>
    </location>
</feature>
<feature type="transmembrane region" description="Helical" evidence="11">
    <location>
        <begin position="45"/>
        <end position="67"/>
    </location>
</feature>
<dbReference type="PANTHER" id="PTHR13046:SF0">
    <property type="entry name" value="CAAX PRENYL PROTEASE 2"/>
    <property type="match status" value="1"/>
</dbReference>
<evidence type="ECO:0000256" key="4">
    <source>
        <dbReference type="ARBA" id="ARBA00022692"/>
    </source>
</evidence>